<evidence type="ECO:0000256" key="1">
    <source>
        <dbReference type="ARBA" id="ARBA00023002"/>
    </source>
</evidence>
<name>A0A1W1VYF1_9FIRM</name>
<dbReference type="Proteomes" id="UP000192569">
    <property type="component" value="Chromosome I"/>
</dbReference>
<keyword evidence="4" id="KW-1185">Reference proteome</keyword>
<dbReference type="PANTHER" id="PTHR42947">
    <property type="entry name" value="COB--COM HETERODISULFIDE REDUCTASE SUBUNIT B 1"/>
    <property type="match status" value="1"/>
</dbReference>
<dbReference type="GO" id="GO:0016491">
    <property type="term" value="F:oxidoreductase activity"/>
    <property type="evidence" value="ECO:0007669"/>
    <property type="project" value="UniProtKB-KW"/>
</dbReference>
<dbReference type="Gene3D" id="1.20.1050.140">
    <property type="match status" value="1"/>
</dbReference>
<sequence>MRRFAFFPGCSAPVRTLGYELAARKLMDFLGVELIEVPGFRCCGYPIKSLDRNAALLIAAYNLVQVKDKDIPIMTLCNACASNLMEADLLLAGNGSLGRKLRQKLEMAGFSYQGGIRVLHLLRVLAGLDFGKLVRRPLAGLKVAVHEGCHFARPSETYRAYGLEGYGWSGRQGVLDRLVEATGAESIDYEGKEDCCGGGLMALRPDLMAKMSAAKVEQALCAGADCIVVACPACGIALCAGQGEAELPVLYLPQLMGLSLGLSPDELGLELNQVPVDSVLEKLGV</sequence>
<dbReference type="Pfam" id="PF02754">
    <property type="entry name" value="CCG"/>
    <property type="match status" value="2"/>
</dbReference>
<evidence type="ECO:0000313" key="3">
    <source>
        <dbReference type="EMBL" id="SMB98385.1"/>
    </source>
</evidence>
<dbReference type="InterPro" id="IPR051278">
    <property type="entry name" value="HdrB/HdrD_reductase"/>
</dbReference>
<feature type="domain" description="Cysteine-rich" evidence="2">
    <location>
        <begin position="143"/>
        <end position="238"/>
    </location>
</feature>
<dbReference type="InterPro" id="IPR004017">
    <property type="entry name" value="Cys_rich_dom"/>
</dbReference>
<reference evidence="3 4" key="1">
    <citation type="submission" date="2017-04" db="EMBL/GenBank/DDBJ databases">
        <authorList>
            <person name="Afonso C.L."/>
            <person name="Miller P.J."/>
            <person name="Scott M.A."/>
            <person name="Spackman E."/>
            <person name="Goraichik I."/>
            <person name="Dimitrov K.M."/>
            <person name="Suarez D.L."/>
            <person name="Swayne D.E."/>
        </authorList>
    </citation>
    <scope>NUCLEOTIDE SEQUENCE [LARGE SCALE GENOMIC DNA]</scope>
    <source>
        <strain evidence="3 4">ToBE</strain>
    </source>
</reference>
<dbReference type="OrthoDB" id="9777685at2"/>
<dbReference type="RefSeq" id="WP_084665851.1">
    <property type="nucleotide sequence ID" value="NZ_LT838272.1"/>
</dbReference>
<dbReference type="EMBL" id="LT838272">
    <property type="protein sequence ID" value="SMB98385.1"/>
    <property type="molecule type" value="Genomic_DNA"/>
</dbReference>
<dbReference type="STRING" id="698762.SAMN00808754_2304"/>
<keyword evidence="1" id="KW-0560">Oxidoreductase</keyword>
<organism evidence="3 4">
    <name type="scientific">Thermanaeromonas toyohensis ToBE</name>
    <dbReference type="NCBI Taxonomy" id="698762"/>
    <lineage>
        <taxon>Bacteria</taxon>
        <taxon>Bacillati</taxon>
        <taxon>Bacillota</taxon>
        <taxon>Clostridia</taxon>
        <taxon>Neomoorellales</taxon>
        <taxon>Neomoorellaceae</taxon>
        <taxon>Thermanaeromonas</taxon>
    </lineage>
</organism>
<evidence type="ECO:0000313" key="4">
    <source>
        <dbReference type="Proteomes" id="UP000192569"/>
    </source>
</evidence>
<protein>
    <submittedName>
        <fullName evidence="3">CoB--CoM heterodisulfide reductase subunit B</fullName>
    </submittedName>
</protein>
<dbReference type="PANTHER" id="PTHR42947:SF1">
    <property type="entry name" value="COB--COM HETERODISULFIDE REDUCTASE SUBUNIT B 1"/>
    <property type="match status" value="1"/>
</dbReference>
<evidence type="ECO:0000259" key="2">
    <source>
        <dbReference type="Pfam" id="PF02754"/>
    </source>
</evidence>
<accession>A0A1W1VYF1</accession>
<dbReference type="AlphaFoldDB" id="A0A1W1VYF1"/>
<proteinExistence type="predicted"/>
<gene>
    <name evidence="3" type="ORF">SAMN00808754_2304</name>
</gene>
<feature type="domain" description="Cysteine-rich" evidence="2">
    <location>
        <begin position="5"/>
        <end position="84"/>
    </location>
</feature>